<organism evidence="1 2">
    <name type="scientific">Komagataella pastoris</name>
    <name type="common">Yeast</name>
    <name type="synonym">Pichia pastoris</name>
    <dbReference type="NCBI Taxonomy" id="4922"/>
    <lineage>
        <taxon>Eukaryota</taxon>
        <taxon>Fungi</taxon>
        <taxon>Dikarya</taxon>
        <taxon>Ascomycota</taxon>
        <taxon>Saccharomycotina</taxon>
        <taxon>Pichiomycetes</taxon>
        <taxon>Pichiales</taxon>
        <taxon>Pichiaceae</taxon>
        <taxon>Komagataella</taxon>
    </lineage>
</organism>
<accession>A0A1B2JD53</accession>
<dbReference type="OrthoDB" id="10291019at2759"/>
<evidence type="ECO:0000313" key="2">
    <source>
        <dbReference type="Proteomes" id="UP000094565"/>
    </source>
</evidence>
<dbReference type="EMBL" id="CP014585">
    <property type="protein sequence ID" value="ANZ75902.1"/>
    <property type="molecule type" value="Genomic_DNA"/>
</dbReference>
<protein>
    <submittedName>
        <fullName evidence="1">BA75_03279T0</fullName>
    </submittedName>
</protein>
<evidence type="ECO:0000313" key="1">
    <source>
        <dbReference type="EMBL" id="ANZ75902.1"/>
    </source>
</evidence>
<proteinExistence type="predicted"/>
<dbReference type="AlphaFoldDB" id="A0A1B2JD53"/>
<sequence>MAAALVEFDAAELSWREEVTLAAVASDSATVDKPDAREVKDSATELAATLVFPTREILEDSDILMRKYYNLNEGYLVFINTSISIPRSQSVLCILDHEETVIVSRWNNCPIWINVSFAFLF</sequence>
<dbReference type="Proteomes" id="UP000094565">
    <property type="component" value="Chromosome 2"/>
</dbReference>
<reference evidence="1 2" key="1">
    <citation type="submission" date="2016-02" db="EMBL/GenBank/DDBJ databases">
        <title>Comparative genomic and transcriptomic foundation for Pichia pastoris.</title>
        <authorList>
            <person name="Love K.R."/>
            <person name="Shah K.A."/>
            <person name="Whittaker C.A."/>
            <person name="Wu J."/>
            <person name="Bartlett M.C."/>
            <person name="Ma D."/>
            <person name="Leeson R.L."/>
            <person name="Priest M."/>
            <person name="Young S.K."/>
            <person name="Love J.C."/>
        </authorList>
    </citation>
    <scope>NUCLEOTIDE SEQUENCE [LARGE SCALE GENOMIC DNA]</scope>
    <source>
        <strain evidence="1 2">ATCC 28485</strain>
    </source>
</reference>
<keyword evidence="2" id="KW-1185">Reference proteome</keyword>
<name>A0A1B2JD53_PICPA</name>
<gene>
    <name evidence="1" type="ORF">ATY40_BA7503279</name>
</gene>